<feature type="compositionally biased region" description="Basic residues" evidence="3">
    <location>
        <begin position="100"/>
        <end position="110"/>
    </location>
</feature>
<dbReference type="Proteomes" id="UP000007842">
    <property type="component" value="Plasmid pSCATT"/>
</dbReference>
<dbReference type="Pfam" id="PF00106">
    <property type="entry name" value="adh_short"/>
    <property type="match status" value="1"/>
</dbReference>
<keyword evidence="2" id="KW-0560">Oxidoreductase</keyword>
<dbReference type="EMBL" id="CP003229">
    <property type="protein sequence ID" value="AEW99708.1"/>
    <property type="molecule type" value="Genomic_DNA"/>
</dbReference>
<gene>
    <name evidence="4" type="ordered locus">SCATT_p15150</name>
</gene>
<sequence>MSEHRETSRFAVVTGGSEGLGLAIADALAHDGADLILVARDHDKLKTAAEELGRHGTTVHTVSADLSAPDASARIATQVGNLTAQVDTLVNNVGTAHFAPPRRHHGRRDAHHVAPQRPGTAAAEPGTAARPPQRPRKHHQHQQLLGPQNGPRPPTPPPAGRSIP</sequence>
<dbReference type="PANTHER" id="PTHR44196">
    <property type="entry name" value="DEHYDROGENASE/REDUCTASE SDR FAMILY MEMBER 7B"/>
    <property type="match status" value="1"/>
</dbReference>
<keyword evidence="5" id="KW-1185">Reference proteome</keyword>
<evidence type="ECO:0000313" key="4">
    <source>
        <dbReference type="EMBL" id="AEW99708.1"/>
    </source>
</evidence>
<dbReference type="AlphaFoldDB" id="F8JKL7"/>
<evidence type="ECO:0000256" key="2">
    <source>
        <dbReference type="ARBA" id="ARBA00023002"/>
    </source>
</evidence>
<dbReference type="GO" id="GO:0016020">
    <property type="term" value="C:membrane"/>
    <property type="evidence" value="ECO:0007669"/>
    <property type="project" value="TreeGrafter"/>
</dbReference>
<feature type="compositionally biased region" description="Pro residues" evidence="3">
    <location>
        <begin position="150"/>
        <end position="164"/>
    </location>
</feature>
<geneLocation type="plasmid" evidence="4 5">
    <name>pSCATT</name>
</geneLocation>
<dbReference type="GO" id="GO:0016491">
    <property type="term" value="F:oxidoreductase activity"/>
    <property type="evidence" value="ECO:0007669"/>
    <property type="project" value="UniProtKB-KW"/>
</dbReference>
<evidence type="ECO:0000256" key="3">
    <source>
        <dbReference type="SAM" id="MobiDB-lite"/>
    </source>
</evidence>
<comment type="similarity">
    <text evidence="1">Belongs to the short-chain dehydrogenases/reductases (SDR) family.</text>
</comment>
<evidence type="ECO:0000313" key="5">
    <source>
        <dbReference type="Proteomes" id="UP000007842"/>
    </source>
</evidence>
<dbReference type="SUPFAM" id="SSF51735">
    <property type="entry name" value="NAD(P)-binding Rossmann-fold domains"/>
    <property type="match status" value="1"/>
</dbReference>
<dbReference type="PANTHER" id="PTHR44196:SF1">
    <property type="entry name" value="DEHYDROGENASE_REDUCTASE SDR FAMILY MEMBER 7B"/>
    <property type="match status" value="1"/>
</dbReference>
<dbReference type="RefSeq" id="WP_014150682.1">
    <property type="nucleotide sequence ID" value="NC_016113.1"/>
</dbReference>
<dbReference type="InterPro" id="IPR002347">
    <property type="entry name" value="SDR_fam"/>
</dbReference>
<dbReference type="KEGG" id="scy:SCATT_p15150"/>
<accession>F8JKL7</accession>
<feature type="region of interest" description="Disordered" evidence="3">
    <location>
        <begin position="96"/>
        <end position="164"/>
    </location>
</feature>
<dbReference type="HOGENOM" id="CLU_1618058_0_0_11"/>
<keyword evidence="4" id="KW-0614">Plasmid</keyword>
<evidence type="ECO:0000256" key="1">
    <source>
        <dbReference type="ARBA" id="ARBA00006484"/>
    </source>
</evidence>
<dbReference type="PATRIC" id="fig|1003195.11.peg.215"/>
<name>F8JKL7_STREN</name>
<dbReference type="KEGG" id="sct:SCAT_p0227"/>
<protein>
    <submittedName>
        <fullName evidence="4">Short-chain dehydrogenase/reductase SDR</fullName>
    </submittedName>
</protein>
<organism evidence="4 5">
    <name type="scientific">Streptantibioticus cattleyicolor (strain ATCC 35852 / DSM 46488 / JCM 4925 / NBRC 14057 / NRRL 8057)</name>
    <name type="common">Streptomyces cattleya</name>
    <dbReference type="NCBI Taxonomy" id="1003195"/>
    <lineage>
        <taxon>Bacteria</taxon>
        <taxon>Bacillati</taxon>
        <taxon>Actinomycetota</taxon>
        <taxon>Actinomycetes</taxon>
        <taxon>Kitasatosporales</taxon>
        <taxon>Streptomycetaceae</taxon>
        <taxon>Streptantibioticus</taxon>
    </lineage>
</organism>
<accession>G8XGQ9</accession>
<dbReference type="OrthoDB" id="517007at2"/>
<dbReference type="PRINTS" id="PR00081">
    <property type="entry name" value="GDHRDH"/>
</dbReference>
<reference evidence="5" key="1">
    <citation type="submission" date="2011-12" db="EMBL/GenBank/DDBJ databases">
        <title>Complete genome sequence of Streptomyces cattleya strain DSM 46488.</title>
        <authorList>
            <person name="Ou H.-Y."/>
            <person name="Li P."/>
            <person name="Zhao C."/>
            <person name="O'Hagan D."/>
            <person name="Deng Z."/>
        </authorList>
    </citation>
    <scope>NUCLEOTIDE SEQUENCE [LARGE SCALE GENOMIC DNA]</scope>
    <source>
        <strain evidence="5">ATCC 35852 / DSM 46488 / JCM 4925 / NBRC 14057 / NRRL 8057</strain>
        <plasmid evidence="5">Plasmid pSCATT</plasmid>
    </source>
</reference>
<dbReference type="InterPro" id="IPR036291">
    <property type="entry name" value="NAD(P)-bd_dom_sf"/>
</dbReference>
<dbReference type="Gene3D" id="3.40.50.720">
    <property type="entry name" value="NAD(P)-binding Rossmann-like Domain"/>
    <property type="match status" value="1"/>
</dbReference>
<proteinExistence type="inferred from homology"/>
<feature type="compositionally biased region" description="Low complexity" evidence="3">
    <location>
        <begin position="117"/>
        <end position="131"/>
    </location>
</feature>